<proteinExistence type="predicted"/>
<reference evidence="2" key="1">
    <citation type="submission" date="2017-04" db="EMBL/GenBank/DDBJ databases">
        <title>Plasmodium gonderi genome.</title>
        <authorList>
            <person name="Arisue N."/>
            <person name="Honma H."/>
            <person name="Kawai S."/>
            <person name="Tougan T."/>
            <person name="Tanabe K."/>
            <person name="Horii T."/>
        </authorList>
    </citation>
    <scope>NUCLEOTIDE SEQUENCE [LARGE SCALE GENOMIC DNA]</scope>
    <source>
        <strain evidence="2">ATCC 30045</strain>
    </source>
</reference>
<accession>A0A1Y1JI43</accession>
<gene>
    <name evidence="1" type="ORF">PGO_080360</name>
</gene>
<comment type="caution">
    <text evidence="1">The sequence shown here is derived from an EMBL/GenBank/DDBJ whole genome shotgun (WGS) entry which is preliminary data.</text>
</comment>
<sequence>MQRVVFTKARICNLLKMQRRHGGGTSLLTKIGQSFNQESLRNAKIKLSNYGMSNSYNPIGKTSTSGGDWGSSSSRSNIFQQFIDIFKKKTDREEDNLKSNDKNEKKEKEFFEYYIKCLMKYEGIFTYRKFQLFLKDLCNYFNLFGLTYKYKKKMNPQMEKLKKQYEVMNSFLPYELDSDDYKIFHEESKKYIAESCNVDMKFIDELLLFHDSLKTDRTWFYRRIILKRELPKSFEEREIEAPYDRPITKTFNYGIKESSLEYEQYMRKNGRKIKFKKWISKKHPWFRKNTSGKNRWATRPYTKKFPYLYYSRTPKHLYLSVNKPKVRIS</sequence>
<dbReference type="EMBL" id="BDQF01000009">
    <property type="protein sequence ID" value="GAW80472.1"/>
    <property type="molecule type" value="Genomic_DNA"/>
</dbReference>
<dbReference type="GeneID" id="39747187"/>
<name>A0A1Y1JI43_PLAGO</name>
<dbReference type="OMA" id="GKNRWAT"/>
<evidence type="ECO:0000313" key="2">
    <source>
        <dbReference type="Proteomes" id="UP000195521"/>
    </source>
</evidence>
<dbReference type="Proteomes" id="UP000195521">
    <property type="component" value="Unassembled WGS sequence"/>
</dbReference>
<dbReference type="OrthoDB" id="418962at2759"/>
<dbReference type="RefSeq" id="XP_028543061.1">
    <property type="nucleotide sequence ID" value="XM_028687260.1"/>
</dbReference>
<dbReference type="AlphaFoldDB" id="A0A1Y1JI43"/>
<keyword evidence="2" id="KW-1185">Reference proteome</keyword>
<evidence type="ECO:0000313" key="1">
    <source>
        <dbReference type="EMBL" id="GAW80472.1"/>
    </source>
</evidence>
<protein>
    <submittedName>
        <fullName evidence="1">Uncharacterized protein</fullName>
    </submittedName>
</protein>
<organism evidence="1 2">
    <name type="scientific">Plasmodium gonderi</name>
    <dbReference type="NCBI Taxonomy" id="77519"/>
    <lineage>
        <taxon>Eukaryota</taxon>
        <taxon>Sar</taxon>
        <taxon>Alveolata</taxon>
        <taxon>Apicomplexa</taxon>
        <taxon>Aconoidasida</taxon>
        <taxon>Haemosporida</taxon>
        <taxon>Plasmodiidae</taxon>
        <taxon>Plasmodium</taxon>
        <taxon>Plasmodium (Plasmodium)</taxon>
    </lineage>
</organism>